<evidence type="ECO:0000256" key="1">
    <source>
        <dbReference type="SAM" id="MobiDB-lite"/>
    </source>
</evidence>
<dbReference type="Proteomes" id="UP000222824">
    <property type="component" value="Unassembled WGS sequence"/>
</dbReference>
<evidence type="ECO:0000313" key="2">
    <source>
        <dbReference type="EMBL" id="PHQ37776.1"/>
    </source>
</evidence>
<name>A0A2G1WFM6_9EURY</name>
<dbReference type="InterPro" id="IPR011991">
    <property type="entry name" value="ArsR-like_HTH"/>
</dbReference>
<dbReference type="InterPro" id="IPR055766">
    <property type="entry name" value="DUF7342"/>
</dbReference>
<dbReference type="OrthoDB" id="240032at2157"/>
<dbReference type="AlphaFoldDB" id="A0A2G1WFM6"/>
<proteinExistence type="predicted"/>
<dbReference type="EMBL" id="NHOA01000140">
    <property type="protein sequence ID" value="PHQ37776.1"/>
    <property type="molecule type" value="Genomic_DNA"/>
</dbReference>
<protein>
    <recommendedName>
        <fullName evidence="4">Transcriptional regulator</fullName>
    </recommendedName>
</protein>
<feature type="region of interest" description="Disordered" evidence="1">
    <location>
        <begin position="8"/>
        <end position="50"/>
    </location>
</feature>
<keyword evidence="3" id="KW-1185">Reference proteome</keyword>
<feature type="region of interest" description="Disordered" evidence="1">
    <location>
        <begin position="208"/>
        <end position="235"/>
    </location>
</feature>
<sequence>MCVSAIALCMTDEAPSPDGPNEFPSEEELPDNPVTVDDIDPFSVDDDDSDDIDDFAAAEWKTNTTANERIRTVSNRTTSPKSAGDIAETALVSETKARETLNKLAEDGIVRTHQTDSGQLYDRDPDWHLLKQIRQLASSKTLVNQIQRVKQELAAYTDKYDATEPEELLISDKELTQTELDDISHWRTAERSLSYLRAAYRLKEAKEQAVTVTDPGDRQAGNQATTHGRNHSPLQ</sequence>
<dbReference type="CDD" id="cd00090">
    <property type="entry name" value="HTH_ARSR"/>
    <property type="match status" value="1"/>
</dbReference>
<dbReference type="Pfam" id="PF24033">
    <property type="entry name" value="DUF7342"/>
    <property type="match status" value="1"/>
</dbReference>
<accession>A0A2G1WFM6</accession>
<comment type="caution">
    <text evidence="2">The sequence shown here is derived from an EMBL/GenBank/DDBJ whole genome shotgun (WGS) entry which is preliminary data.</text>
</comment>
<evidence type="ECO:0008006" key="4">
    <source>
        <dbReference type="Google" id="ProtNLM"/>
    </source>
</evidence>
<gene>
    <name evidence="2" type="ORF">DJ69_15220</name>
</gene>
<organism evidence="2 3">
    <name type="scientific">Halorubrum persicum</name>
    <dbReference type="NCBI Taxonomy" id="1383844"/>
    <lineage>
        <taxon>Archaea</taxon>
        <taxon>Methanobacteriati</taxon>
        <taxon>Methanobacteriota</taxon>
        <taxon>Stenosarchaea group</taxon>
        <taxon>Halobacteria</taxon>
        <taxon>Halobacteriales</taxon>
        <taxon>Haloferacaceae</taxon>
        <taxon>Halorubrum</taxon>
    </lineage>
</organism>
<evidence type="ECO:0000313" key="3">
    <source>
        <dbReference type="Proteomes" id="UP000222824"/>
    </source>
</evidence>
<feature type="compositionally biased region" description="Acidic residues" evidence="1">
    <location>
        <begin position="37"/>
        <end position="50"/>
    </location>
</feature>
<reference evidence="2 3" key="1">
    <citation type="journal article" date="2014" name="Front. Microbiol.">
        <title>Population and genomic analysis of the genus Halorubrum.</title>
        <authorList>
            <person name="Fullmer M.S."/>
            <person name="Soucy S.M."/>
            <person name="Swithers K.S."/>
            <person name="Makkay A.M."/>
            <person name="Wheeler R."/>
            <person name="Ventosa A."/>
            <person name="Gogarten J.P."/>
            <person name="Papke R.T."/>
        </authorList>
    </citation>
    <scope>NUCLEOTIDE SEQUENCE [LARGE SCALE GENOMIC DNA]</scope>
    <source>
        <strain evidence="2 3">C49</strain>
    </source>
</reference>
<feature type="compositionally biased region" description="Polar residues" evidence="1">
    <location>
        <begin position="220"/>
        <end position="235"/>
    </location>
</feature>